<proteinExistence type="predicted"/>
<dbReference type="EMBL" id="JABFAF010000011">
    <property type="protein sequence ID" value="MBA0870343.1"/>
    <property type="molecule type" value="Genomic_DNA"/>
</dbReference>
<name>A0A7J9MGX4_GOSSC</name>
<protein>
    <recommendedName>
        <fullName evidence="4">Secreted protein</fullName>
    </recommendedName>
</protein>
<sequence>MSFLLVALSVFFIVWLSLRPYRQRFPMIDSMVPSLAQKPGSTMLSVSVQLRLLSTADDRQHGTVFFRLGIMSVIRFKVSTWKSVHHEMHVNCDVAVGSDGLILLAWESRKCSVYFS</sequence>
<gene>
    <name evidence="2" type="ORF">Goshw_011154</name>
</gene>
<organism evidence="2 3">
    <name type="scientific">Gossypium schwendimanii</name>
    <name type="common">Cotton</name>
    <dbReference type="NCBI Taxonomy" id="34291"/>
    <lineage>
        <taxon>Eukaryota</taxon>
        <taxon>Viridiplantae</taxon>
        <taxon>Streptophyta</taxon>
        <taxon>Embryophyta</taxon>
        <taxon>Tracheophyta</taxon>
        <taxon>Spermatophyta</taxon>
        <taxon>Magnoliopsida</taxon>
        <taxon>eudicotyledons</taxon>
        <taxon>Gunneridae</taxon>
        <taxon>Pentapetalae</taxon>
        <taxon>rosids</taxon>
        <taxon>malvids</taxon>
        <taxon>Malvales</taxon>
        <taxon>Malvaceae</taxon>
        <taxon>Malvoideae</taxon>
        <taxon>Gossypium</taxon>
    </lineage>
</organism>
<evidence type="ECO:0000313" key="3">
    <source>
        <dbReference type="Proteomes" id="UP000593576"/>
    </source>
</evidence>
<reference evidence="2 3" key="1">
    <citation type="journal article" date="2019" name="Genome Biol. Evol.">
        <title>Insights into the evolution of the New World diploid cottons (Gossypium, subgenus Houzingenia) based on genome sequencing.</title>
        <authorList>
            <person name="Grover C.E."/>
            <person name="Arick M.A. 2nd"/>
            <person name="Thrash A."/>
            <person name="Conover J.L."/>
            <person name="Sanders W.S."/>
            <person name="Peterson D.G."/>
            <person name="Frelichowski J.E."/>
            <person name="Scheffler J.A."/>
            <person name="Scheffler B.E."/>
            <person name="Wendel J.F."/>
        </authorList>
    </citation>
    <scope>NUCLEOTIDE SEQUENCE [LARGE SCALE GENOMIC DNA]</scope>
    <source>
        <strain evidence="2">1</strain>
        <tissue evidence="2">Leaf</tissue>
    </source>
</reference>
<accession>A0A7J9MGX4</accession>
<feature type="signal peptide" evidence="1">
    <location>
        <begin position="1"/>
        <end position="17"/>
    </location>
</feature>
<keyword evidence="3" id="KW-1185">Reference proteome</keyword>
<feature type="chain" id="PRO_5029694871" description="Secreted protein" evidence="1">
    <location>
        <begin position="18"/>
        <end position="116"/>
    </location>
</feature>
<dbReference type="AlphaFoldDB" id="A0A7J9MGX4"/>
<keyword evidence="1" id="KW-0732">Signal</keyword>
<evidence type="ECO:0000256" key="1">
    <source>
        <dbReference type="SAM" id="SignalP"/>
    </source>
</evidence>
<evidence type="ECO:0000313" key="2">
    <source>
        <dbReference type="EMBL" id="MBA0870343.1"/>
    </source>
</evidence>
<comment type="caution">
    <text evidence="2">The sequence shown here is derived from an EMBL/GenBank/DDBJ whole genome shotgun (WGS) entry which is preliminary data.</text>
</comment>
<evidence type="ECO:0008006" key="4">
    <source>
        <dbReference type="Google" id="ProtNLM"/>
    </source>
</evidence>
<dbReference type="OrthoDB" id="779224at2759"/>
<dbReference type="Proteomes" id="UP000593576">
    <property type="component" value="Unassembled WGS sequence"/>
</dbReference>